<organism evidence="2 3">
    <name type="scientific">Oceanitalea stevensii</name>
    <dbReference type="NCBI Taxonomy" id="2763072"/>
    <lineage>
        <taxon>Bacteria</taxon>
        <taxon>Bacillati</taxon>
        <taxon>Actinomycetota</taxon>
        <taxon>Actinomycetes</taxon>
        <taxon>Micrococcales</taxon>
        <taxon>Bogoriellaceae</taxon>
        <taxon>Georgenia</taxon>
    </lineage>
</organism>
<dbReference type="InterPro" id="IPR010767">
    <property type="entry name" value="Phage_CGC-2007_Cje0229"/>
</dbReference>
<name>A0ABR8Z077_9MICO</name>
<keyword evidence="1" id="KW-1133">Transmembrane helix</keyword>
<gene>
    <name evidence="2" type="ORF">H9624_02915</name>
</gene>
<protein>
    <submittedName>
        <fullName evidence="2">DUF1353 domain-containing protein</fullName>
    </submittedName>
</protein>
<accession>A0ABR8Z077</accession>
<comment type="caution">
    <text evidence="2">The sequence shown here is derived from an EMBL/GenBank/DDBJ whole genome shotgun (WGS) entry which is preliminary data.</text>
</comment>
<evidence type="ECO:0000313" key="2">
    <source>
        <dbReference type="EMBL" id="MBD8061274.1"/>
    </source>
</evidence>
<sequence>MPFVREREGRWRTCPTVDLRQLAGSGRTRFEVLEEFGYTQLPPDGRDATGPTWSRAAVEHVVPAGFVTDLASVPSVLWGVIASYGRQTLPAVLHDTLYAAARTARATRARRLRRQADTLFRATLRATGAGPVQEWLMWAGVRGFGSPAVVVPLVVLGVVLLGVGVLALGGGLTAPSIALAAVVAALVALLAAVVVTSVEEGADGRARLRPASLGPLLGACALVLVAAAPVVVVIVVTTVVRVVVELGERPVAHPGRPVEETAPTARITWSPLLARVPARAEPPPD</sequence>
<keyword evidence="1" id="KW-0812">Transmembrane</keyword>
<reference evidence="2 3" key="1">
    <citation type="submission" date="2020-08" db="EMBL/GenBank/DDBJ databases">
        <title>A Genomic Blueprint of the Chicken Gut Microbiome.</title>
        <authorList>
            <person name="Gilroy R."/>
            <person name="Ravi A."/>
            <person name="Getino M."/>
            <person name="Pursley I."/>
            <person name="Horton D.L."/>
            <person name="Alikhan N.-F."/>
            <person name="Baker D."/>
            <person name="Gharbi K."/>
            <person name="Hall N."/>
            <person name="Watson M."/>
            <person name="Adriaenssens E.M."/>
            <person name="Foster-Nyarko E."/>
            <person name="Jarju S."/>
            <person name="Secka A."/>
            <person name="Antonio M."/>
            <person name="Oren A."/>
            <person name="Chaudhuri R."/>
            <person name="La Ragione R.M."/>
            <person name="Hildebrand F."/>
            <person name="Pallen M.J."/>
        </authorList>
    </citation>
    <scope>NUCLEOTIDE SEQUENCE [LARGE SCALE GENOMIC DNA]</scope>
    <source>
        <strain evidence="2 3">Sa1BUA1</strain>
    </source>
</reference>
<dbReference type="Pfam" id="PF07087">
    <property type="entry name" value="DUF1353"/>
    <property type="match status" value="1"/>
</dbReference>
<dbReference type="EMBL" id="JACSPO010000001">
    <property type="protein sequence ID" value="MBD8061274.1"/>
    <property type="molecule type" value="Genomic_DNA"/>
</dbReference>
<proteinExistence type="predicted"/>
<feature type="transmembrane region" description="Helical" evidence="1">
    <location>
        <begin position="144"/>
        <end position="168"/>
    </location>
</feature>
<keyword evidence="3" id="KW-1185">Reference proteome</keyword>
<keyword evidence="1" id="KW-0472">Membrane</keyword>
<evidence type="ECO:0000256" key="1">
    <source>
        <dbReference type="SAM" id="Phobius"/>
    </source>
</evidence>
<evidence type="ECO:0000313" key="3">
    <source>
        <dbReference type="Proteomes" id="UP000661894"/>
    </source>
</evidence>
<dbReference type="RefSeq" id="WP_251838402.1">
    <property type="nucleotide sequence ID" value="NZ_JACSPO010000001.1"/>
</dbReference>
<dbReference type="Proteomes" id="UP000661894">
    <property type="component" value="Unassembled WGS sequence"/>
</dbReference>
<feature type="transmembrane region" description="Helical" evidence="1">
    <location>
        <begin position="174"/>
        <end position="195"/>
    </location>
</feature>
<feature type="transmembrane region" description="Helical" evidence="1">
    <location>
        <begin position="216"/>
        <end position="244"/>
    </location>
</feature>